<evidence type="ECO:0000256" key="1">
    <source>
        <dbReference type="SAM" id="MobiDB-lite"/>
    </source>
</evidence>
<dbReference type="AlphaFoldDB" id="A0A443Q4L4"/>
<keyword evidence="3" id="KW-1185">Reference proteome</keyword>
<evidence type="ECO:0000313" key="3">
    <source>
        <dbReference type="Proteomes" id="UP000283530"/>
    </source>
</evidence>
<organism evidence="2 3">
    <name type="scientific">Cinnamomum micranthum f. kanehirae</name>
    <dbReference type="NCBI Taxonomy" id="337451"/>
    <lineage>
        <taxon>Eukaryota</taxon>
        <taxon>Viridiplantae</taxon>
        <taxon>Streptophyta</taxon>
        <taxon>Embryophyta</taxon>
        <taxon>Tracheophyta</taxon>
        <taxon>Spermatophyta</taxon>
        <taxon>Magnoliopsida</taxon>
        <taxon>Magnoliidae</taxon>
        <taxon>Laurales</taxon>
        <taxon>Lauraceae</taxon>
        <taxon>Cinnamomum</taxon>
    </lineage>
</organism>
<dbReference type="Proteomes" id="UP000283530">
    <property type="component" value="Unassembled WGS sequence"/>
</dbReference>
<proteinExistence type="predicted"/>
<dbReference type="EMBL" id="QPKB01000284">
    <property type="protein sequence ID" value="RWR97965.1"/>
    <property type="molecule type" value="Genomic_DNA"/>
</dbReference>
<feature type="region of interest" description="Disordered" evidence="1">
    <location>
        <begin position="45"/>
        <end position="66"/>
    </location>
</feature>
<evidence type="ECO:0000313" key="2">
    <source>
        <dbReference type="EMBL" id="RWR97965.1"/>
    </source>
</evidence>
<name>A0A443Q4L4_9MAGN</name>
<gene>
    <name evidence="2" type="ORF">CKAN_02744200</name>
</gene>
<dbReference type="OrthoDB" id="1736681at2759"/>
<sequence length="161" mass="17347">MRSLLPTKPNLSINPSPPACNALLLPPSSQTPEATDLLQKFSVDSQTKTLEVPEPTKKKHGPLSSGDVANVPIASCDRSTPPLLPDYMDPNMCCLPNGHVSFYYGVDLCDDRAPELATARKQLPSFMADIYAFGVILMELLTKSVGDIISGQDCAPMKEGE</sequence>
<reference evidence="2 3" key="1">
    <citation type="journal article" date="2019" name="Nat. Plants">
        <title>Stout camphor tree genome fills gaps in understanding of flowering plant genome evolution.</title>
        <authorList>
            <person name="Chaw S.M."/>
            <person name="Liu Y.C."/>
            <person name="Wu Y.W."/>
            <person name="Wang H.Y."/>
            <person name="Lin C.I."/>
            <person name="Wu C.S."/>
            <person name="Ke H.M."/>
            <person name="Chang L.Y."/>
            <person name="Hsu C.Y."/>
            <person name="Yang H.T."/>
            <person name="Sudianto E."/>
            <person name="Hsu M.H."/>
            <person name="Wu K.P."/>
            <person name="Wang L.N."/>
            <person name="Leebens-Mack J.H."/>
            <person name="Tsai I.J."/>
        </authorList>
    </citation>
    <scope>NUCLEOTIDE SEQUENCE [LARGE SCALE GENOMIC DNA]</scope>
    <source>
        <strain evidence="3">cv. Chaw 1501</strain>
        <tissue evidence="2">Young leaves</tissue>
    </source>
</reference>
<comment type="caution">
    <text evidence="2">The sequence shown here is derived from an EMBL/GenBank/DDBJ whole genome shotgun (WGS) entry which is preliminary data.</text>
</comment>
<dbReference type="InterPro" id="IPR011009">
    <property type="entry name" value="Kinase-like_dom_sf"/>
</dbReference>
<protein>
    <submittedName>
        <fullName evidence="2">YTH domain-containing protein</fullName>
    </submittedName>
</protein>
<dbReference type="SUPFAM" id="SSF56112">
    <property type="entry name" value="Protein kinase-like (PK-like)"/>
    <property type="match status" value="1"/>
</dbReference>
<accession>A0A443Q4L4</accession>